<sequence length="284" mass="31533">MARMQPRMADDPIELDALDAAAGRAARKAGHTRPLTDGPVKQVLRNSYLSQLLAGAKSWEVAREIEKQWDVVERQDQVSYFAAMHGPKDDPAVLHRLTQAPAPVSTSEVRQRGAASLVPSGYLCCTVEEIALVAMGSSQDRPVSFLWKKKYTDVERIFRCYGSQAIVFVFKDGRSSRLSKLAFYRDDVRDEVIAHVERMRADVGEGSGDGFQFVINATGMKKEIKNHVEDAKVVAATITGGGPEQPGETMLWTLSVPVTCLMNQPLDDESHRRGRAKAKTRKRY</sequence>
<evidence type="ECO:0000313" key="2">
    <source>
        <dbReference type="EMBL" id="CAK0827120.1"/>
    </source>
</evidence>
<evidence type="ECO:0000313" key="3">
    <source>
        <dbReference type="Proteomes" id="UP001189429"/>
    </source>
</evidence>
<keyword evidence="3" id="KW-1185">Reference proteome</keyword>
<accession>A0ABN9S609</accession>
<feature type="region of interest" description="Disordered" evidence="1">
    <location>
        <begin position="265"/>
        <end position="284"/>
    </location>
</feature>
<reference evidence="2" key="1">
    <citation type="submission" date="2023-10" db="EMBL/GenBank/DDBJ databases">
        <authorList>
            <person name="Chen Y."/>
            <person name="Shah S."/>
            <person name="Dougan E. K."/>
            <person name="Thang M."/>
            <person name="Chan C."/>
        </authorList>
    </citation>
    <scope>NUCLEOTIDE SEQUENCE [LARGE SCALE GENOMIC DNA]</scope>
</reference>
<evidence type="ECO:0008006" key="4">
    <source>
        <dbReference type="Google" id="ProtNLM"/>
    </source>
</evidence>
<dbReference type="Proteomes" id="UP001189429">
    <property type="component" value="Unassembled WGS sequence"/>
</dbReference>
<organism evidence="2 3">
    <name type="scientific">Prorocentrum cordatum</name>
    <dbReference type="NCBI Taxonomy" id="2364126"/>
    <lineage>
        <taxon>Eukaryota</taxon>
        <taxon>Sar</taxon>
        <taxon>Alveolata</taxon>
        <taxon>Dinophyceae</taxon>
        <taxon>Prorocentrales</taxon>
        <taxon>Prorocentraceae</taxon>
        <taxon>Prorocentrum</taxon>
    </lineage>
</organism>
<proteinExistence type="predicted"/>
<feature type="compositionally biased region" description="Basic residues" evidence="1">
    <location>
        <begin position="272"/>
        <end position="284"/>
    </location>
</feature>
<dbReference type="EMBL" id="CAUYUJ010009557">
    <property type="protein sequence ID" value="CAK0827120.1"/>
    <property type="molecule type" value="Genomic_DNA"/>
</dbReference>
<protein>
    <recommendedName>
        <fullName evidence="4">RNA-directed RNA polymerase</fullName>
    </recommendedName>
</protein>
<evidence type="ECO:0000256" key="1">
    <source>
        <dbReference type="SAM" id="MobiDB-lite"/>
    </source>
</evidence>
<gene>
    <name evidence="2" type="ORF">PCOR1329_LOCUS26734</name>
</gene>
<comment type="caution">
    <text evidence="2">The sequence shown here is derived from an EMBL/GenBank/DDBJ whole genome shotgun (WGS) entry which is preliminary data.</text>
</comment>
<name>A0ABN9S609_9DINO</name>